<dbReference type="Proteomes" id="UP001152049">
    <property type="component" value="Unassembled WGS sequence"/>
</dbReference>
<organism evidence="2 3">
    <name type="scientific">Fusarium torreyae</name>
    <dbReference type="NCBI Taxonomy" id="1237075"/>
    <lineage>
        <taxon>Eukaryota</taxon>
        <taxon>Fungi</taxon>
        <taxon>Dikarya</taxon>
        <taxon>Ascomycota</taxon>
        <taxon>Pezizomycotina</taxon>
        <taxon>Sordariomycetes</taxon>
        <taxon>Hypocreomycetidae</taxon>
        <taxon>Hypocreales</taxon>
        <taxon>Nectriaceae</taxon>
        <taxon>Fusarium</taxon>
    </lineage>
</organism>
<evidence type="ECO:0000313" key="3">
    <source>
        <dbReference type="Proteomes" id="UP001152049"/>
    </source>
</evidence>
<dbReference type="EMBL" id="JAOQAZ010000003">
    <property type="protein sequence ID" value="KAJ4268991.1"/>
    <property type="molecule type" value="Genomic_DNA"/>
</dbReference>
<protein>
    <recommendedName>
        <fullName evidence="1">2EXR domain-containing protein</fullName>
    </recommendedName>
</protein>
<proteinExistence type="predicted"/>
<sequence length="248" mass="28393">MPRSKSLQDPRFKGFPRLPLELRLKIWDLSLASTSSSQGVCVLPPDYTSESVAQLLVQNPYTSLLGVSTEARRVALKKVPWSRSYDPERDILFVDKHSFYKFCDMCSSDKWPSLVQHLALALSVTDRGLWLPIAMKYMPALKSISVVCPKTTGISDVSDDVIPPTEAYVGLKKLTEDEMVTFKIHADYLYETHFGDMPIIWTKTAAEYVHYVRVEMTRSSREYHLASWDERTQSLKLLFEARCFKTLV</sequence>
<dbReference type="OrthoDB" id="3473305at2759"/>
<evidence type="ECO:0000259" key="1">
    <source>
        <dbReference type="Pfam" id="PF20150"/>
    </source>
</evidence>
<name>A0A9W8SCJ3_9HYPO</name>
<feature type="domain" description="2EXR" evidence="1">
    <location>
        <begin position="12"/>
        <end position="80"/>
    </location>
</feature>
<comment type="caution">
    <text evidence="2">The sequence shown here is derived from an EMBL/GenBank/DDBJ whole genome shotgun (WGS) entry which is preliminary data.</text>
</comment>
<evidence type="ECO:0000313" key="2">
    <source>
        <dbReference type="EMBL" id="KAJ4268991.1"/>
    </source>
</evidence>
<reference evidence="2" key="1">
    <citation type="submission" date="2022-09" db="EMBL/GenBank/DDBJ databases">
        <title>Fusarium specimens isolated from Avocado Roots.</title>
        <authorList>
            <person name="Stajich J."/>
            <person name="Roper C."/>
            <person name="Heimlech-Rivalta G."/>
        </authorList>
    </citation>
    <scope>NUCLEOTIDE SEQUENCE</scope>
    <source>
        <strain evidence="2">CF00136</strain>
    </source>
</reference>
<gene>
    <name evidence="2" type="ORF">NW762_003063</name>
</gene>
<dbReference type="AlphaFoldDB" id="A0A9W8SCJ3"/>
<dbReference type="InterPro" id="IPR045518">
    <property type="entry name" value="2EXR"/>
</dbReference>
<accession>A0A9W8SCJ3</accession>
<dbReference type="Pfam" id="PF20150">
    <property type="entry name" value="2EXR"/>
    <property type="match status" value="1"/>
</dbReference>
<keyword evidence="3" id="KW-1185">Reference proteome</keyword>